<dbReference type="Proteomes" id="UP001497444">
    <property type="component" value="Unassembled WGS sequence"/>
</dbReference>
<organism evidence="1 2">
    <name type="scientific">Sphagnum jensenii</name>
    <dbReference type="NCBI Taxonomy" id="128206"/>
    <lineage>
        <taxon>Eukaryota</taxon>
        <taxon>Viridiplantae</taxon>
        <taxon>Streptophyta</taxon>
        <taxon>Embryophyta</taxon>
        <taxon>Bryophyta</taxon>
        <taxon>Sphagnophytina</taxon>
        <taxon>Sphagnopsida</taxon>
        <taxon>Sphagnales</taxon>
        <taxon>Sphagnaceae</taxon>
        <taxon>Sphagnum</taxon>
    </lineage>
</organism>
<proteinExistence type="predicted"/>
<evidence type="ECO:0000313" key="1">
    <source>
        <dbReference type="EMBL" id="CAK9251224.1"/>
    </source>
</evidence>
<comment type="caution">
    <text evidence="1">The sequence shown here is derived from an EMBL/GenBank/DDBJ whole genome shotgun (WGS) entry which is preliminary data.</text>
</comment>
<accession>A0ABP0V9Y1</accession>
<sequence>MASREITRFETTGEIVATLGAILQSNLPIDLDVNEVDKRKVVFSTESPITENDRQALEKVVTGFAEWFGEKMP</sequence>
<reference evidence="1" key="1">
    <citation type="submission" date="2024-02" db="EMBL/GenBank/DDBJ databases">
        <authorList>
            <consortium name="ELIXIR-Norway"/>
            <consortium name="Elixir Norway"/>
        </authorList>
    </citation>
    <scope>NUCLEOTIDE SEQUENCE</scope>
</reference>
<gene>
    <name evidence="1" type="ORF">CSSPJE1EN1_LOCUS26602</name>
</gene>
<protein>
    <submittedName>
        <fullName evidence="1">Uncharacterized protein</fullName>
    </submittedName>
</protein>
<keyword evidence="2" id="KW-1185">Reference proteome</keyword>
<dbReference type="EMBL" id="CAXAQS010000347">
    <property type="protein sequence ID" value="CAK9251224.1"/>
    <property type="molecule type" value="Genomic_DNA"/>
</dbReference>
<name>A0ABP0V9Y1_9BRYO</name>
<evidence type="ECO:0000313" key="2">
    <source>
        <dbReference type="Proteomes" id="UP001497444"/>
    </source>
</evidence>